<reference evidence="1" key="1">
    <citation type="submission" date="2020-04" db="EMBL/GenBank/DDBJ databases">
        <title>Deep metagenomics examines the oral microbiome during advanced dental caries in children, revealing novel taxa and co-occurrences with host molecules.</title>
        <authorList>
            <person name="Baker J.L."/>
            <person name="Morton J.T."/>
            <person name="Dinis M."/>
            <person name="Alvarez R."/>
            <person name="Tran N.C."/>
            <person name="Knight R."/>
            <person name="Edlund A."/>
        </authorList>
    </citation>
    <scope>NUCLEOTIDE SEQUENCE</scope>
    <source>
        <strain evidence="1">JCVI_38_bin.19</strain>
    </source>
</reference>
<feature type="non-terminal residue" evidence="1">
    <location>
        <position position="1"/>
    </location>
</feature>
<accession>A0A930DM65</accession>
<dbReference type="PANTHER" id="PTHR38456">
    <property type="entry name" value="CYCLIC DI-AMP RECEPTOR A"/>
    <property type="match status" value="1"/>
</dbReference>
<protein>
    <submittedName>
        <fullName evidence="1">Cyclic-di-AMP receptor</fullName>
    </submittedName>
</protein>
<proteinExistence type="predicted"/>
<sequence>TLMIALQDEQLEQCIDIIKQQSGSRQEITVNMPYVSGSSLMNYTTMPMNVEIGGATIMVVPLERFEKY</sequence>
<dbReference type="AlphaFoldDB" id="A0A930DM65"/>
<evidence type="ECO:0000313" key="2">
    <source>
        <dbReference type="Proteomes" id="UP000775770"/>
    </source>
</evidence>
<organism evidence="1 2">
    <name type="scientific">Oribacterium sinus</name>
    <dbReference type="NCBI Taxonomy" id="237576"/>
    <lineage>
        <taxon>Bacteria</taxon>
        <taxon>Bacillati</taxon>
        <taxon>Bacillota</taxon>
        <taxon>Clostridia</taxon>
        <taxon>Lachnospirales</taxon>
        <taxon>Lachnospiraceae</taxon>
        <taxon>Oribacterium</taxon>
    </lineage>
</organism>
<dbReference type="RefSeq" id="WP_304072809.1">
    <property type="nucleotide sequence ID" value="NZ_JABZRA010000139.1"/>
</dbReference>
<dbReference type="Gene3D" id="3.30.70.120">
    <property type="match status" value="1"/>
</dbReference>
<keyword evidence="1" id="KW-0675">Receptor</keyword>
<dbReference type="InterPro" id="IPR010375">
    <property type="entry name" value="CdAMP_rec"/>
</dbReference>
<dbReference type="EMBL" id="JABZRA010000139">
    <property type="protein sequence ID" value="MBF1273395.1"/>
    <property type="molecule type" value="Genomic_DNA"/>
</dbReference>
<comment type="caution">
    <text evidence="1">The sequence shown here is derived from an EMBL/GenBank/DDBJ whole genome shotgun (WGS) entry which is preliminary data.</text>
</comment>
<dbReference type="PANTHER" id="PTHR38456:SF1">
    <property type="entry name" value="CYCLIC DI-AMP RECEPTOR A"/>
    <property type="match status" value="1"/>
</dbReference>
<gene>
    <name evidence="1" type="ORF">HXM90_08290</name>
</gene>
<dbReference type="Proteomes" id="UP000775770">
    <property type="component" value="Unassembled WGS sequence"/>
</dbReference>
<dbReference type="Pfam" id="PF06153">
    <property type="entry name" value="CdAMP_rec"/>
    <property type="match status" value="1"/>
</dbReference>
<evidence type="ECO:0000313" key="1">
    <source>
        <dbReference type="EMBL" id="MBF1273395.1"/>
    </source>
</evidence>
<dbReference type="InterPro" id="IPR015867">
    <property type="entry name" value="N-reg_PII/ATP_PRibTrfase_C"/>
</dbReference>
<name>A0A930DM65_9FIRM</name>